<protein>
    <submittedName>
        <fullName evidence="15">Allatostatin-A receptor 1</fullName>
    </submittedName>
</protein>
<dbReference type="Pfam" id="PF00001">
    <property type="entry name" value="7tm_1"/>
    <property type="match status" value="1"/>
</dbReference>
<evidence type="ECO:0000256" key="4">
    <source>
        <dbReference type="ARBA" id="ARBA00022989"/>
    </source>
</evidence>
<evidence type="ECO:0000256" key="10">
    <source>
        <dbReference type="ARBA" id="ARBA00023224"/>
    </source>
</evidence>
<dbReference type="InterPro" id="IPR000276">
    <property type="entry name" value="GPCR_Rhodpsn"/>
</dbReference>
<evidence type="ECO:0000313" key="15">
    <source>
        <dbReference type="EMBL" id="AKQ63073.1"/>
    </source>
</evidence>
<evidence type="ECO:0000256" key="12">
    <source>
        <dbReference type="SAM" id="MobiDB-lite"/>
    </source>
</evidence>
<dbReference type="AlphaFoldDB" id="A0A0K0PUL8"/>
<keyword evidence="2" id="KW-1003">Cell membrane</keyword>
<reference evidence="15" key="1">
    <citation type="journal article" date="2015" name="Cell Rep.">
        <title>Large-Scale Combinatorial Deorphanization of Platynereis Neuropeptide GPCRs.</title>
        <authorList>
            <person name="Bauknecht P.M."/>
            <person name="Jekely G."/>
        </authorList>
    </citation>
    <scope>NUCLEOTIDE SEQUENCE</scope>
</reference>
<feature type="domain" description="G-protein coupled receptors family 1 profile" evidence="14">
    <location>
        <begin position="50"/>
        <end position="308"/>
    </location>
</feature>
<evidence type="ECO:0000256" key="6">
    <source>
        <dbReference type="ARBA" id="ARBA00023136"/>
    </source>
</evidence>
<dbReference type="InterPro" id="IPR017452">
    <property type="entry name" value="GPCR_Rhodpsn_7TM"/>
</dbReference>
<dbReference type="PANTHER" id="PTHR45695">
    <property type="entry name" value="LEUCOKININ RECEPTOR-RELATED"/>
    <property type="match status" value="1"/>
</dbReference>
<dbReference type="PRINTS" id="PR00663">
    <property type="entry name" value="GALANINR"/>
</dbReference>
<proteinExistence type="evidence at transcript level"/>
<evidence type="ECO:0000256" key="1">
    <source>
        <dbReference type="ARBA" id="ARBA00004651"/>
    </source>
</evidence>
<sequence>MAAADTSTLDYPNHINASSSVDKDKQDFERLISIVVPVFFGLVCILGFIGNLLVIVVVLLIQKMRNTTNLLILNLAVADLLFIIICVPFTAELYAMPVWPFGNVWCKLYQYLINVSVYVGAYTLVLIAIDRYIAVVHPFKAITISTKKHCCGIICFVWFIICIFNTPILYHYSEFHYVYNNEQRSTCLMVSSLENQNAGKVFYGCFFAFCYVIPLTMVCVIYGTMLKSLLHGAFPQDCKSAKNLQSERRVTKMVFCVIAVFAISWLPLQAIFMNQHFGTYPYSKANLAVKIASTCLAYMNSCMNPVLYVFMSKNFRKSFSKILSLGRVKFARNGDSKRSSKGVTMETDEEGV</sequence>
<dbReference type="SUPFAM" id="SSF81321">
    <property type="entry name" value="Family A G protein-coupled receptor-like"/>
    <property type="match status" value="1"/>
</dbReference>
<name>A0A0K0PUL8_PLADU</name>
<evidence type="ECO:0000256" key="2">
    <source>
        <dbReference type="ARBA" id="ARBA00022475"/>
    </source>
</evidence>
<keyword evidence="5 11" id="KW-0297">G-protein coupled receptor</keyword>
<keyword evidence="9" id="KW-0325">Glycoprotein</keyword>
<feature type="transmembrane region" description="Helical" evidence="13">
    <location>
        <begin position="31"/>
        <end position="61"/>
    </location>
</feature>
<dbReference type="EMBL" id="KP294019">
    <property type="protein sequence ID" value="AKQ63073.1"/>
    <property type="molecule type" value="mRNA"/>
</dbReference>
<dbReference type="PRINTS" id="PR00237">
    <property type="entry name" value="GPCRRHODOPSN"/>
</dbReference>
<dbReference type="PROSITE" id="PS00237">
    <property type="entry name" value="G_PROTEIN_RECEP_F1_1"/>
    <property type="match status" value="1"/>
</dbReference>
<evidence type="ECO:0000256" key="7">
    <source>
        <dbReference type="ARBA" id="ARBA00023157"/>
    </source>
</evidence>
<dbReference type="InterPro" id="IPR000405">
    <property type="entry name" value="Galanin_rcpt"/>
</dbReference>
<evidence type="ECO:0000256" key="13">
    <source>
        <dbReference type="SAM" id="Phobius"/>
    </source>
</evidence>
<comment type="subcellular location">
    <subcellularLocation>
        <location evidence="1">Cell membrane</location>
        <topology evidence="1">Multi-pass membrane protein</topology>
    </subcellularLocation>
</comment>
<keyword evidence="10 11" id="KW-0807">Transducer</keyword>
<evidence type="ECO:0000256" key="3">
    <source>
        <dbReference type="ARBA" id="ARBA00022692"/>
    </source>
</evidence>
<comment type="similarity">
    <text evidence="11">Belongs to the G-protein coupled receptor 1 family.</text>
</comment>
<accession>A0A0K0PUL8</accession>
<dbReference type="CDD" id="cd15096">
    <property type="entry name" value="7tmA_AstA_R_insect"/>
    <property type="match status" value="1"/>
</dbReference>
<dbReference type="PROSITE" id="PS50262">
    <property type="entry name" value="G_PROTEIN_RECEP_F1_2"/>
    <property type="match status" value="1"/>
</dbReference>
<keyword evidence="4 13" id="KW-1133">Transmembrane helix</keyword>
<evidence type="ECO:0000256" key="11">
    <source>
        <dbReference type="RuleBase" id="RU000688"/>
    </source>
</evidence>
<evidence type="ECO:0000259" key="14">
    <source>
        <dbReference type="PROSITE" id="PS50262"/>
    </source>
</evidence>
<keyword evidence="7" id="KW-1015">Disulfide bond</keyword>
<feature type="transmembrane region" description="Helical" evidence="13">
    <location>
        <begin position="150"/>
        <end position="170"/>
    </location>
</feature>
<organism evidence="15">
    <name type="scientific">Platynereis dumerilii</name>
    <name type="common">Dumeril's clam worm</name>
    <dbReference type="NCBI Taxonomy" id="6359"/>
    <lineage>
        <taxon>Eukaryota</taxon>
        <taxon>Metazoa</taxon>
        <taxon>Spiralia</taxon>
        <taxon>Lophotrochozoa</taxon>
        <taxon>Annelida</taxon>
        <taxon>Polychaeta</taxon>
        <taxon>Errantia</taxon>
        <taxon>Phyllodocida</taxon>
        <taxon>Nereididae</taxon>
        <taxon>Platynereis</taxon>
    </lineage>
</organism>
<dbReference type="Gene3D" id="1.20.1070.10">
    <property type="entry name" value="Rhodopsin 7-helix transmembrane proteins"/>
    <property type="match status" value="1"/>
</dbReference>
<feature type="transmembrane region" description="Helical" evidence="13">
    <location>
        <begin position="291"/>
        <end position="311"/>
    </location>
</feature>
<keyword evidence="3 11" id="KW-0812">Transmembrane</keyword>
<dbReference type="PANTHER" id="PTHR45695:SF23">
    <property type="entry name" value="GALANIN-LIKE G-PROTEIN COUPLED RECEPTOR NPR-9"/>
    <property type="match status" value="1"/>
</dbReference>
<feature type="transmembrane region" description="Helical" evidence="13">
    <location>
        <begin position="111"/>
        <end position="129"/>
    </location>
</feature>
<dbReference type="GO" id="GO:0004930">
    <property type="term" value="F:G protein-coupled receptor activity"/>
    <property type="evidence" value="ECO:0007669"/>
    <property type="project" value="UniProtKB-KW"/>
</dbReference>
<evidence type="ECO:0000256" key="9">
    <source>
        <dbReference type="ARBA" id="ARBA00023180"/>
    </source>
</evidence>
<feature type="transmembrane region" description="Helical" evidence="13">
    <location>
        <begin position="250"/>
        <end position="271"/>
    </location>
</feature>
<evidence type="ECO:0000256" key="5">
    <source>
        <dbReference type="ARBA" id="ARBA00023040"/>
    </source>
</evidence>
<evidence type="ECO:0000256" key="8">
    <source>
        <dbReference type="ARBA" id="ARBA00023170"/>
    </source>
</evidence>
<feature type="transmembrane region" description="Helical" evidence="13">
    <location>
        <begin position="70"/>
        <end position="91"/>
    </location>
</feature>
<feature type="region of interest" description="Disordered" evidence="12">
    <location>
        <begin position="333"/>
        <end position="352"/>
    </location>
</feature>
<feature type="transmembrane region" description="Helical" evidence="13">
    <location>
        <begin position="201"/>
        <end position="222"/>
    </location>
</feature>
<dbReference type="GO" id="GO:0005886">
    <property type="term" value="C:plasma membrane"/>
    <property type="evidence" value="ECO:0007669"/>
    <property type="project" value="UniProtKB-SubCell"/>
</dbReference>
<dbReference type="SMART" id="SM01381">
    <property type="entry name" value="7TM_GPCR_Srsx"/>
    <property type="match status" value="1"/>
</dbReference>
<keyword evidence="6 13" id="KW-0472">Membrane</keyword>
<keyword evidence="8 11" id="KW-0675">Receptor</keyword>